<name>A0A8H3TUH7_9TREE</name>
<keyword evidence="3" id="KW-1185">Reference proteome</keyword>
<evidence type="ECO:0000259" key="1">
    <source>
        <dbReference type="Pfam" id="PF08241"/>
    </source>
</evidence>
<feature type="domain" description="Methyltransferase type 11" evidence="1">
    <location>
        <begin position="112"/>
        <end position="208"/>
    </location>
</feature>
<sequence>MSLPSPFRVLTSYGSSSFPSIFPFSQRDLVPHDNAPAAEFYTYSRLVNHIDDHAIKHLQSFYGAVLPSNAVIEGQQRMIKIAKILDICSSWVSHIPHTTDPWSTMLRNHVVGIGMNAKELAANGILSHWLVHDLDQQPDFRPALKNAVKGEAYPAAQRLVSMTDSAEEPTAEGPFDGVICNVSIDYLSRPLEVMEVVARNLKPGAWAYMAISNRCFPSKVIRPWLNLSTEDRLHLVASYFHFAGTAYNPTDQKGTKIVAAALKKLRETSNDIPVDKGSMAKSQLAGSSHADSSLTPGQLFEDIQAIVLVEEDSPEGWDPLWIVCGRKKD</sequence>
<dbReference type="EMBL" id="BLZA01000021">
    <property type="protein sequence ID" value="GHJ87123.1"/>
    <property type="molecule type" value="Genomic_DNA"/>
</dbReference>
<dbReference type="PANTHER" id="PTHR43036">
    <property type="entry name" value="OSJNBB0011N17.9 PROTEIN"/>
    <property type="match status" value="1"/>
</dbReference>
<evidence type="ECO:0000313" key="3">
    <source>
        <dbReference type="Proteomes" id="UP000620104"/>
    </source>
</evidence>
<dbReference type="AlphaFoldDB" id="A0A8H3TUH7"/>
<dbReference type="InterPro" id="IPR013216">
    <property type="entry name" value="Methyltransf_11"/>
</dbReference>
<reference evidence="2" key="1">
    <citation type="submission" date="2020-07" db="EMBL/GenBank/DDBJ databases">
        <title>Draft Genome Sequence of a Deep-Sea Yeast, Naganishia (Cryptococcus) liquefaciens strain N6.</title>
        <authorList>
            <person name="Han Y.W."/>
            <person name="Kajitani R."/>
            <person name="Morimoto H."/>
            <person name="Parhat M."/>
            <person name="Tsubouchi H."/>
            <person name="Bakenova O."/>
            <person name="Ogata M."/>
            <person name="Argunhan B."/>
            <person name="Aoki R."/>
            <person name="Kajiwara S."/>
            <person name="Itoh T."/>
            <person name="Iwasaki H."/>
        </authorList>
    </citation>
    <scope>NUCLEOTIDE SEQUENCE</scope>
    <source>
        <strain evidence="2">N6</strain>
    </source>
</reference>
<dbReference type="GO" id="GO:0008757">
    <property type="term" value="F:S-adenosylmethionine-dependent methyltransferase activity"/>
    <property type="evidence" value="ECO:0007669"/>
    <property type="project" value="InterPro"/>
</dbReference>
<dbReference type="InterPro" id="IPR029063">
    <property type="entry name" value="SAM-dependent_MTases_sf"/>
</dbReference>
<dbReference type="Pfam" id="PF08241">
    <property type="entry name" value="Methyltransf_11"/>
    <property type="match status" value="1"/>
</dbReference>
<dbReference type="SUPFAM" id="SSF53335">
    <property type="entry name" value="S-adenosyl-L-methionine-dependent methyltransferases"/>
    <property type="match status" value="1"/>
</dbReference>
<dbReference type="Gene3D" id="3.40.50.150">
    <property type="entry name" value="Vaccinia Virus protein VP39"/>
    <property type="match status" value="1"/>
</dbReference>
<protein>
    <recommendedName>
        <fullName evidence="1">Methyltransferase type 11 domain-containing protein</fullName>
    </recommendedName>
</protein>
<comment type="caution">
    <text evidence="2">The sequence shown here is derived from an EMBL/GenBank/DDBJ whole genome shotgun (WGS) entry which is preliminary data.</text>
</comment>
<dbReference type="Proteomes" id="UP000620104">
    <property type="component" value="Unassembled WGS sequence"/>
</dbReference>
<proteinExistence type="predicted"/>
<dbReference type="OrthoDB" id="2013972at2759"/>
<accession>A0A8H3TUH7</accession>
<organism evidence="2 3">
    <name type="scientific">Naganishia liquefaciens</name>
    <dbReference type="NCBI Taxonomy" id="104408"/>
    <lineage>
        <taxon>Eukaryota</taxon>
        <taxon>Fungi</taxon>
        <taxon>Dikarya</taxon>
        <taxon>Basidiomycota</taxon>
        <taxon>Agaricomycotina</taxon>
        <taxon>Tremellomycetes</taxon>
        <taxon>Filobasidiales</taxon>
        <taxon>Filobasidiaceae</taxon>
        <taxon>Naganishia</taxon>
    </lineage>
</organism>
<evidence type="ECO:0000313" key="2">
    <source>
        <dbReference type="EMBL" id="GHJ87123.1"/>
    </source>
</evidence>
<dbReference type="PANTHER" id="PTHR43036:SF2">
    <property type="entry name" value="OS04G0481300 PROTEIN"/>
    <property type="match status" value="1"/>
</dbReference>
<dbReference type="CDD" id="cd02440">
    <property type="entry name" value="AdoMet_MTases"/>
    <property type="match status" value="1"/>
</dbReference>
<gene>
    <name evidence="2" type="ORF">NliqN6_3525</name>
</gene>